<feature type="transmembrane region" description="Helical" evidence="1">
    <location>
        <begin position="6"/>
        <end position="25"/>
    </location>
</feature>
<dbReference type="EMBL" id="JACIJB010000005">
    <property type="protein sequence ID" value="MBB5660797.1"/>
    <property type="molecule type" value="Genomic_DNA"/>
</dbReference>
<dbReference type="OrthoDB" id="7631220at2"/>
<organism evidence="2 3">
    <name type="scientific">Brevundimonas halotolerans</name>
    <dbReference type="NCBI Taxonomy" id="69670"/>
    <lineage>
        <taxon>Bacteria</taxon>
        <taxon>Pseudomonadati</taxon>
        <taxon>Pseudomonadota</taxon>
        <taxon>Alphaproteobacteria</taxon>
        <taxon>Caulobacterales</taxon>
        <taxon>Caulobacteraceae</taxon>
        <taxon>Brevundimonas</taxon>
    </lineage>
</organism>
<keyword evidence="1" id="KW-0812">Transmembrane</keyword>
<dbReference type="Proteomes" id="UP000548978">
    <property type="component" value="Unassembled WGS sequence"/>
</dbReference>
<accession>A0A7W9A3Z8</accession>
<keyword evidence="1" id="KW-0472">Membrane</keyword>
<comment type="caution">
    <text evidence="2">The sequence shown here is derived from an EMBL/GenBank/DDBJ whole genome shotgun (WGS) entry which is preliminary data.</text>
</comment>
<gene>
    <name evidence="2" type="ORF">FHS65_001548</name>
</gene>
<name>A0A7W9A3Z8_9CAUL</name>
<dbReference type="AlphaFoldDB" id="A0A7W9A3Z8"/>
<evidence type="ECO:0000256" key="1">
    <source>
        <dbReference type="SAM" id="Phobius"/>
    </source>
</evidence>
<dbReference type="RefSeq" id="WP_123288047.1">
    <property type="nucleotide sequence ID" value="NZ_JACIJB010000005.1"/>
</dbReference>
<evidence type="ECO:0000313" key="3">
    <source>
        <dbReference type="Proteomes" id="UP000548978"/>
    </source>
</evidence>
<keyword evidence="3" id="KW-1185">Reference proteome</keyword>
<proteinExistence type="predicted"/>
<feature type="transmembrane region" description="Helical" evidence="1">
    <location>
        <begin position="37"/>
        <end position="58"/>
    </location>
</feature>
<sequence length="67" mass="7076">MPLIPTLIALAVVVGFGLFAGWRGARPPDLIRGPRLVPWRFLMIAAAAVALPLLVHLVRLVAGAPDA</sequence>
<keyword evidence="1" id="KW-1133">Transmembrane helix</keyword>
<protein>
    <submittedName>
        <fullName evidence="2">Uncharacterized protein</fullName>
    </submittedName>
</protein>
<reference evidence="2 3" key="1">
    <citation type="submission" date="2020-08" db="EMBL/GenBank/DDBJ databases">
        <title>Genomic Encyclopedia of Type Strains, Phase IV (KMG-IV): sequencing the most valuable type-strain genomes for metagenomic binning, comparative biology and taxonomic classification.</title>
        <authorList>
            <person name="Goeker M."/>
        </authorList>
    </citation>
    <scope>NUCLEOTIDE SEQUENCE [LARGE SCALE GENOMIC DNA]</scope>
    <source>
        <strain evidence="2 3">DSM 24448</strain>
    </source>
</reference>
<evidence type="ECO:0000313" key="2">
    <source>
        <dbReference type="EMBL" id="MBB5660797.1"/>
    </source>
</evidence>